<feature type="domain" description="Amidohydrolase-related" evidence="1">
    <location>
        <begin position="3"/>
        <end position="270"/>
    </location>
</feature>
<keyword evidence="2" id="KW-0378">Hydrolase</keyword>
<dbReference type="SUPFAM" id="SSF51556">
    <property type="entry name" value="Metallo-dependent hydrolases"/>
    <property type="match status" value="1"/>
</dbReference>
<protein>
    <submittedName>
        <fullName evidence="2">Amidohydrolase</fullName>
    </submittedName>
</protein>
<keyword evidence="3" id="KW-1185">Reference proteome</keyword>
<dbReference type="RefSeq" id="WP_145243192.1">
    <property type="nucleotide sequence ID" value="NZ_CP036273.1"/>
</dbReference>
<evidence type="ECO:0000313" key="2">
    <source>
        <dbReference type="EMBL" id="QDU23089.1"/>
    </source>
</evidence>
<proteinExistence type="predicted"/>
<dbReference type="Proteomes" id="UP000319576">
    <property type="component" value="Chromosome"/>
</dbReference>
<dbReference type="AlphaFoldDB" id="A0A517Y000"/>
<evidence type="ECO:0000259" key="1">
    <source>
        <dbReference type="Pfam" id="PF04909"/>
    </source>
</evidence>
<dbReference type="KEGG" id="uli:ETAA1_50800"/>
<dbReference type="GO" id="GO:0016787">
    <property type="term" value="F:hydrolase activity"/>
    <property type="evidence" value="ECO:0007669"/>
    <property type="project" value="UniProtKB-KW"/>
</dbReference>
<sequence>MRIDVHVHILATLPGHGVMSHYLRRRPNVAAIRLRLGIPLRGSDAKVERACEDVLVRALAGCPELDAGVGLAFDAIYTDDGRRDDARTHLYVANEYAAELARKHRKILFGASVHPYRPDALAELERCVAAGAVLLKWLPLVQGMNPASEKCFAFYEALAHHKLPLLCHTGGELALPQDFPNYASPELLEPALKRGVTVIAAHCGTRSHPWDTDHLAAFCRIAKEHEHFYGDTAALNSPNRSYAIPTILGDDAVRRKLVHGSDWPIPSLATFRAGVFTALKLLLTEGNWLRRDVLVKHACGFDDAYFARAGTLLRLPAVTPPG</sequence>
<dbReference type="InterPro" id="IPR032466">
    <property type="entry name" value="Metal_Hydrolase"/>
</dbReference>
<dbReference type="OrthoDB" id="9771320at2"/>
<name>A0A517Y000_9BACT</name>
<dbReference type="Gene3D" id="3.20.20.140">
    <property type="entry name" value="Metal-dependent hydrolases"/>
    <property type="match status" value="1"/>
</dbReference>
<dbReference type="EMBL" id="CP036273">
    <property type="protein sequence ID" value="QDU23089.1"/>
    <property type="molecule type" value="Genomic_DNA"/>
</dbReference>
<evidence type="ECO:0000313" key="3">
    <source>
        <dbReference type="Proteomes" id="UP000319576"/>
    </source>
</evidence>
<gene>
    <name evidence="2" type="ORF">ETAA1_50800</name>
</gene>
<dbReference type="Pfam" id="PF04909">
    <property type="entry name" value="Amidohydro_2"/>
    <property type="match status" value="1"/>
</dbReference>
<organism evidence="2 3">
    <name type="scientific">Urbifossiella limnaea</name>
    <dbReference type="NCBI Taxonomy" id="2528023"/>
    <lineage>
        <taxon>Bacteria</taxon>
        <taxon>Pseudomonadati</taxon>
        <taxon>Planctomycetota</taxon>
        <taxon>Planctomycetia</taxon>
        <taxon>Gemmatales</taxon>
        <taxon>Gemmataceae</taxon>
        <taxon>Urbifossiella</taxon>
    </lineage>
</organism>
<accession>A0A517Y000</accession>
<dbReference type="InterPro" id="IPR006680">
    <property type="entry name" value="Amidohydro-rel"/>
</dbReference>
<reference evidence="2 3" key="1">
    <citation type="submission" date="2019-02" db="EMBL/GenBank/DDBJ databases">
        <title>Deep-cultivation of Planctomycetes and their phenomic and genomic characterization uncovers novel biology.</title>
        <authorList>
            <person name="Wiegand S."/>
            <person name="Jogler M."/>
            <person name="Boedeker C."/>
            <person name="Pinto D."/>
            <person name="Vollmers J."/>
            <person name="Rivas-Marin E."/>
            <person name="Kohn T."/>
            <person name="Peeters S.H."/>
            <person name="Heuer A."/>
            <person name="Rast P."/>
            <person name="Oberbeckmann S."/>
            <person name="Bunk B."/>
            <person name="Jeske O."/>
            <person name="Meyerdierks A."/>
            <person name="Storesund J.E."/>
            <person name="Kallscheuer N."/>
            <person name="Luecker S."/>
            <person name="Lage O.M."/>
            <person name="Pohl T."/>
            <person name="Merkel B.J."/>
            <person name="Hornburger P."/>
            <person name="Mueller R.-W."/>
            <person name="Bruemmer F."/>
            <person name="Labrenz M."/>
            <person name="Spormann A.M."/>
            <person name="Op den Camp H."/>
            <person name="Overmann J."/>
            <person name="Amann R."/>
            <person name="Jetten M.S.M."/>
            <person name="Mascher T."/>
            <person name="Medema M.H."/>
            <person name="Devos D.P."/>
            <person name="Kaster A.-K."/>
            <person name="Ovreas L."/>
            <person name="Rohde M."/>
            <person name="Galperin M.Y."/>
            <person name="Jogler C."/>
        </authorList>
    </citation>
    <scope>NUCLEOTIDE SEQUENCE [LARGE SCALE GENOMIC DNA]</scope>
    <source>
        <strain evidence="2 3">ETA_A1</strain>
    </source>
</reference>